<dbReference type="SMART" id="SM00260">
    <property type="entry name" value="CheW"/>
    <property type="match status" value="1"/>
</dbReference>
<dbReference type="eggNOG" id="COG0835">
    <property type="taxonomic scope" value="Bacteria"/>
</dbReference>
<dbReference type="Gene3D" id="2.30.30.40">
    <property type="entry name" value="SH3 Domains"/>
    <property type="match status" value="1"/>
</dbReference>
<dbReference type="AlphaFoldDB" id="C6C035"/>
<dbReference type="PIRSF" id="PIRSF002867">
    <property type="entry name" value="CheV"/>
    <property type="match status" value="1"/>
</dbReference>
<feature type="domain" description="Response regulatory" evidence="2">
    <location>
        <begin position="198"/>
        <end position="327"/>
    </location>
</feature>
<dbReference type="RefSeq" id="WP_015852722.1">
    <property type="nucleotide sequence ID" value="NC_012881.1"/>
</dbReference>
<dbReference type="EMBL" id="CP001649">
    <property type="protein sequence ID" value="ACS80906.1"/>
    <property type="molecule type" value="Genomic_DNA"/>
</dbReference>
<reference evidence="4 5" key="1">
    <citation type="submission" date="2009-06" db="EMBL/GenBank/DDBJ databases">
        <title>Complete sequence of Desulfovibrio salexigens DSM 2638.</title>
        <authorList>
            <consortium name="US DOE Joint Genome Institute"/>
            <person name="Lucas S."/>
            <person name="Copeland A."/>
            <person name="Lapidus A."/>
            <person name="Glavina del Rio T."/>
            <person name="Tice H."/>
            <person name="Bruce D."/>
            <person name="Goodwin L."/>
            <person name="Pitluck S."/>
            <person name="Munk A.C."/>
            <person name="Brettin T."/>
            <person name="Detter J.C."/>
            <person name="Han C."/>
            <person name="Tapia R."/>
            <person name="Larimer F."/>
            <person name="Land M."/>
            <person name="Hauser L."/>
            <person name="Kyrpides N."/>
            <person name="Anderson I."/>
            <person name="Wall J.D."/>
            <person name="Arkin A.P."/>
            <person name="Dehal P."/>
            <person name="Chivian D."/>
            <person name="Giles B."/>
            <person name="Hazen T.C."/>
        </authorList>
    </citation>
    <scope>NUCLEOTIDE SEQUENCE [LARGE SCALE GENOMIC DNA]</scope>
    <source>
        <strain evidence="5">ATCC 14822 / DSM 2638 / NCIMB 8403 / VKM B-1763</strain>
    </source>
</reference>
<evidence type="ECO:0000313" key="4">
    <source>
        <dbReference type="EMBL" id="ACS80906.1"/>
    </source>
</evidence>
<dbReference type="KEGG" id="dsa:Desal_2854"/>
<evidence type="ECO:0000313" key="5">
    <source>
        <dbReference type="Proteomes" id="UP000002601"/>
    </source>
</evidence>
<name>C6C035_MARSD</name>
<dbReference type="SUPFAM" id="SSF52172">
    <property type="entry name" value="CheY-like"/>
    <property type="match status" value="1"/>
</dbReference>
<keyword evidence="5" id="KW-1185">Reference proteome</keyword>
<dbReference type="SMART" id="SM00448">
    <property type="entry name" value="REC"/>
    <property type="match status" value="1"/>
</dbReference>
<dbReference type="InterPro" id="IPR002545">
    <property type="entry name" value="CheW-lke_dom"/>
</dbReference>
<dbReference type="Proteomes" id="UP000002601">
    <property type="component" value="Chromosome"/>
</dbReference>
<dbReference type="InterPro" id="IPR036061">
    <property type="entry name" value="CheW-like_dom_sf"/>
</dbReference>
<dbReference type="Pfam" id="PF00072">
    <property type="entry name" value="Response_reg"/>
    <property type="match status" value="1"/>
</dbReference>
<sequence length="334" mass="37277">MTGSKILLESGTNEVELLELYLDEGSGDSYKRWSFGLNVAKVKKIVREADLKNFSGHKKEGSVSRVSSSIDTKSPLVLGMFEFMGTVIPLIDLSGWLRMEPVSKDRRMVLVTEFNEVVSAFLVSGVNRIHRVSWSELESLQGNMAKYAEGTIIGTVKLTDPDRILQVLDLEQAMEDLNPDRDKAALEEVEESVECVYQAICADDSRSMRNLVKNSLERGGFEVDAYPNGLEIWKALQEISAKVSKTGLHVSEFVQLIVSDIEMPGMDGHALTKRIKEDPNLRDLTVYLFSSLITEELLHKGDAVGANRQYSKPQIATLVKQARVDLDDIYKCKG</sequence>
<evidence type="ECO:0000259" key="3">
    <source>
        <dbReference type="PROSITE" id="PS50851"/>
    </source>
</evidence>
<dbReference type="InterPro" id="IPR024181">
    <property type="entry name" value="Chemotax_regulator_CheV"/>
</dbReference>
<dbReference type="OrthoDB" id="9806105at2"/>
<dbReference type="Gene3D" id="2.40.50.180">
    <property type="entry name" value="CheA-289, Domain 4"/>
    <property type="match status" value="1"/>
</dbReference>
<feature type="modified residue" description="4-aspartylphosphate" evidence="1">
    <location>
        <position position="260"/>
    </location>
</feature>
<evidence type="ECO:0000256" key="1">
    <source>
        <dbReference type="PROSITE-ProRule" id="PRU00169"/>
    </source>
</evidence>
<proteinExistence type="predicted"/>
<dbReference type="HOGENOM" id="CLU_048995_0_1_7"/>
<dbReference type="GO" id="GO:0000160">
    <property type="term" value="P:phosphorelay signal transduction system"/>
    <property type="evidence" value="ECO:0007669"/>
    <property type="project" value="InterPro"/>
</dbReference>
<dbReference type="PANTHER" id="PTHR47233:SF3">
    <property type="entry name" value="CHEMOTAXIS PROTEIN CHEV"/>
    <property type="match status" value="1"/>
</dbReference>
<dbReference type="STRING" id="526222.Desal_2854"/>
<dbReference type="Pfam" id="PF01584">
    <property type="entry name" value="CheW"/>
    <property type="match status" value="1"/>
</dbReference>
<dbReference type="PROSITE" id="PS50851">
    <property type="entry name" value="CHEW"/>
    <property type="match status" value="1"/>
</dbReference>
<dbReference type="InterPro" id="IPR001789">
    <property type="entry name" value="Sig_transdc_resp-reg_receiver"/>
</dbReference>
<protein>
    <submittedName>
        <fullName evidence="4">Response regulator receiver modulated CheW protein</fullName>
    </submittedName>
</protein>
<dbReference type="GO" id="GO:0006935">
    <property type="term" value="P:chemotaxis"/>
    <property type="evidence" value="ECO:0007669"/>
    <property type="project" value="InterPro"/>
</dbReference>
<dbReference type="InterPro" id="IPR011006">
    <property type="entry name" value="CheY-like_superfamily"/>
</dbReference>
<evidence type="ECO:0000259" key="2">
    <source>
        <dbReference type="PROSITE" id="PS50110"/>
    </source>
</evidence>
<gene>
    <name evidence="4" type="ordered locus">Desal_2854</name>
</gene>
<dbReference type="SUPFAM" id="SSF50341">
    <property type="entry name" value="CheW-like"/>
    <property type="match status" value="1"/>
</dbReference>
<dbReference type="Gene3D" id="3.40.50.2300">
    <property type="match status" value="1"/>
</dbReference>
<dbReference type="eggNOG" id="COG0784">
    <property type="taxonomic scope" value="Bacteria"/>
</dbReference>
<dbReference type="PROSITE" id="PS50110">
    <property type="entry name" value="RESPONSE_REGULATORY"/>
    <property type="match status" value="1"/>
</dbReference>
<keyword evidence="1" id="KW-0597">Phosphoprotein</keyword>
<dbReference type="PANTHER" id="PTHR47233">
    <property type="entry name" value="CHEMOTAXIS PROTEIN CHEV"/>
    <property type="match status" value="1"/>
</dbReference>
<accession>C6C035</accession>
<organism evidence="4 5">
    <name type="scientific">Maridesulfovibrio salexigens (strain ATCC 14822 / DSM 2638 / NCIMB 8403 / VKM B-1763)</name>
    <name type="common">Desulfovibrio salexigens</name>
    <dbReference type="NCBI Taxonomy" id="526222"/>
    <lineage>
        <taxon>Bacteria</taxon>
        <taxon>Pseudomonadati</taxon>
        <taxon>Thermodesulfobacteriota</taxon>
        <taxon>Desulfovibrionia</taxon>
        <taxon>Desulfovibrionales</taxon>
        <taxon>Desulfovibrionaceae</taxon>
        <taxon>Maridesulfovibrio</taxon>
    </lineage>
</organism>
<feature type="domain" description="CheW-like" evidence="3">
    <location>
        <begin position="14"/>
        <end position="179"/>
    </location>
</feature>